<dbReference type="Pfam" id="PF00535">
    <property type="entry name" value="Glycos_transf_2"/>
    <property type="match status" value="1"/>
</dbReference>
<dbReference type="Gene3D" id="3.90.550.10">
    <property type="entry name" value="Spore Coat Polysaccharide Biosynthesis Protein SpsA, Chain A"/>
    <property type="match status" value="1"/>
</dbReference>
<dbReference type="SUPFAM" id="SSF53448">
    <property type="entry name" value="Nucleotide-diphospho-sugar transferases"/>
    <property type="match status" value="1"/>
</dbReference>
<reference evidence="2" key="1">
    <citation type="journal article" date="2014" name="Front. Microbiol.">
        <title>High frequency of phylogenetically diverse reductive dehalogenase-homologous genes in deep subseafloor sedimentary metagenomes.</title>
        <authorList>
            <person name="Kawai M."/>
            <person name="Futagami T."/>
            <person name="Toyoda A."/>
            <person name="Takaki Y."/>
            <person name="Nishi S."/>
            <person name="Hori S."/>
            <person name="Arai W."/>
            <person name="Tsubouchi T."/>
            <person name="Morono Y."/>
            <person name="Uchiyama I."/>
            <person name="Ito T."/>
            <person name="Fujiyama A."/>
            <person name="Inagaki F."/>
            <person name="Takami H."/>
        </authorList>
    </citation>
    <scope>NUCLEOTIDE SEQUENCE</scope>
    <source>
        <strain evidence="2">Expedition CK06-06</strain>
    </source>
</reference>
<name>X1C7Z8_9ZZZZ</name>
<feature type="non-terminal residue" evidence="2">
    <location>
        <position position="1"/>
    </location>
</feature>
<evidence type="ECO:0000259" key="1">
    <source>
        <dbReference type="Pfam" id="PF00535"/>
    </source>
</evidence>
<feature type="domain" description="Glycosyltransferase 2-like" evidence="1">
    <location>
        <begin position="3"/>
        <end position="137"/>
    </location>
</feature>
<dbReference type="AlphaFoldDB" id="X1C7Z8"/>
<proteinExistence type="predicted"/>
<organism evidence="2">
    <name type="scientific">marine sediment metagenome</name>
    <dbReference type="NCBI Taxonomy" id="412755"/>
    <lineage>
        <taxon>unclassified sequences</taxon>
        <taxon>metagenomes</taxon>
        <taxon>ecological metagenomes</taxon>
    </lineage>
</organism>
<dbReference type="EMBL" id="BART01021724">
    <property type="protein sequence ID" value="GAH03492.1"/>
    <property type="molecule type" value="Genomic_DNA"/>
</dbReference>
<dbReference type="InterPro" id="IPR029044">
    <property type="entry name" value="Nucleotide-diphossugar_trans"/>
</dbReference>
<dbReference type="InterPro" id="IPR001173">
    <property type="entry name" value="Glyco_trans_2-like"/>
</dbReference>
<gene>
    <name evidence="2" type="ORF">S01H4_39978</name>
</gene>
<accession>X1C7Z8</accession>
<protein>
    <recommendedName>
        <fullName evidence="1">Glycosyltransferase 2-like domain-containing protein</fullName>
    </recommendedName>
</protein>
<comment type="caution">
    <text evidence="2">The sequence shown here is derived from an EMBL/GenBank/DDBJ whole genome shotgun (WGS) entry which is preliminary data.</text>
</comment>
<evidence type="ECO:0000313" key="2">
    <source>
        <dbReference type="EMBL" id="GAH03492.1"/>
    </source>
</evidence>
<sequence>TKFYNEEKQIPGLVANIADQMVKPKLIVFVDDGSMDSSGAIAAEEAIKHNLDFKIVAMPMKKKGNLDTLGRAWTKAQPVLKEVSKNVEYFATIDVDTTVDPSYFGDMIKYLESHPSIGVVAGQAKGEPKRTFPMFAGKVFRATIIRKIDNYWDISIDSFINVKALKMGYKLKILDVPVNTPETHLRTYKGRYRSGRLAYYAGTSLWYVLVKGILKFDSQYLRGFWSEWSRGIWRSTDYDIREYYGAEFKSRLLRIFYRIV</sequence>